<protein>
    <recommendedName>
        <fullName evidence="8">DoxX family protein</fullName>
    </recommendedName>
</protein>
<proteinExistence type="predicted"/>
<dbReference type="EMBL" id="FN649731">
    <property type="protein sequence ID" value="CBN75333.1"/>
    <property type="molecule type" value="Genomic_DNA"/>
</dbReference>
<comment type="subcellular location">
    <subcellularLocation>
        <location evidence="1">Membrane</location>
        <topology evidence="1">Multi-pass membrane protein</topology>
    </subcellularLocation>
</comment>
<evidence type="ECO:0000256" key="1">
    <source>
        <dbReference type="ARBA" id="ARBA00004141"/>
    </source>
</evidence>
<dbReference type="AlphaFoldDB" id="D8LT03"/>
<dbReference type="InterPro" id="IPR032808">
    <property type="entry name" value="DoxX"/>
</dbReference>
<gene>
    <name evidence="6" type="ORF">Esi_0078_0075</name>
</gene>
<feature type="transmembrane region" description="Helical" evidence="5">
    <location>
        <begin position="78"/>
        <end position="99"/>
    </location>
</feature>
<evidence type="ECO:0000256" key="5">
    <source>
        <dbReference type="SAM" id="Phobius"/>
    </source>
</evidence>
<evidence type="ECO:0000256" key="4">
    <source>
        <dbReference type="ARBA" id="ARBA00023136"/>
    </source>
</evidence>
<dbReference type="InParanoid" id="D8LT03"/>
<evidence type="ECO:0008006" key="8">
    <source>
        <dbReference type="Google" id="ProtNLM"/>
    </source>
</evidence>
<reference evidence="6 7" key="1">
    <citation type="journal article" date="2010" name="Nature">
        <title>The Ectocarpus genome and the independent evolution of multicellularity in brown algae.</title>
        <authorList>
            <person name="Cock J.M."/>
            <person name="Sterck L."/>
            <person name="Rouze P."/>
            <person name="Scornet D."/>
            <person name="Allen A.E."/>
            <person name="Amoutzias G."/>
            <person name="Anthouard V."/>
            <person name="Artiguenave F."/>
            <person name="Aury J.M."/>
            <person name="Badger J.H."/>
            <person name="Beszteri B."/>
            <person name="Billiau K."/>
            <person name="Bonnet E."/>
            <person name="Bothwell J.H."/>
            <person name="Bowler C."/>
            <person name="Boyen C."/>
            <person name="Brownlee C."/>
            <person name="Carrano C.J."/>
            <person name="Charrier B."/>
            <person name="Cho G.Y."/>
            <person name="Coelho S.M."/>
            <person name="Collen J."/>
            <person name="Corre E."/>
            <person name="Da Silva C."/>
            <person name="Delage L."/>
            <person name="Delaroque N."/>
            <person name="Dittami S.M."/>
            <person name="Doulbeau S."/>
            <person name="Elias M."/>
            <person name="Farnham G."/>
            <person name="Gachon C.M."/>
            <person name="Gschloessl B."/>
            <person name="Heesch S."/>
            <person name="Jabbari K."/>
            <person name="Jubin C."/>
            <person name="Kawai H."/>
            <person name="Kimura K."/>
            <person name="Kloareg B."/>
            <person name="Kupper F.C."/>
            <person name="Lang D."/>
            <person name="Le Bail A."/>
            <person name="Leblanc C."/>
            <person name="Lerouge P."/>
            <person name="Lohr M."/>
            <person name="Lopez P.J."/>
            <person name="Martens C."/>
            <person name="Maumus F."/>
            <person name="Michel G."/>
            <person name="Miranda-Saavedra D."/>
            <person name="Morales J."/>
            <person name="Moreau H."/>
            <person name="Motomura T."/>
            <person name="Nagasato C."/>
            <person name="Napoli C.A."/>
            <person name="Nelson D.R."/>
            <person name="Nyvall-Collen P."/>
            <person name="Peters A.F."/>
            <person name="Pommier C."/>
            <person name="Potin P."/>
            <person name="Poulain J."/>
            <person name="Quesneville H."/>
            <person name="Read B."/>
            <person name="Rensing S.A."/>
            <person name="Ritter A."/>
            <person name="Rousvoal S."/>
            <person name="Samanta M."/>
            <person name="Samson G."/>
            <person name="Schroeder D.C."/>
            <person name="Segurens B."/>
            <person name="Strittmatter M."/>
            <person name="Tonon T."/>
            <person name="Tregear J.W."/>
            <person name="Valentin K."/>
            <person name="von Dassow P."/>
            <person name="Yamagishi T."/>
            <person name="Van de Peer Y."/>
            <person name="Wincker P."/>
        </authorList>
    </citation>
    <scope>NUCLEOTIDE SEQUENCE [LARGE SCALE GENOMIC DNA]</scope>
    <source>
        <strain evidence="7">Ec32 / CCAP1310/4</strain>
    </source>
</reference>
<organism evidence="6 7">
    <name type="scientific">Ectocarpus siliculosus</name>
    <name type="common">Brown alga</name>
    <name type="synonym">Conferva siliculosa</name>
    <dbReference type="NCBI Taxonomy" id="2880"/>
    <lineage>
        <taxon>Eukaryota</taxon>
        <taxon>Sar</taxon>
        <taxon>Stramenopiles</taxon>
        <taxon>Ochrophyta</taxon>
        <taxon>PX clade</taxon>
        <taxon>Phaeophyceae</taxon>
        <taxon>Ectocarpales</taxon>
        <taxon>Ectocarpaceae</taxon>
        <taxon>Ectocarpus</taxon>
    </lineage>
</organism>
<feature type="transmembrane region" description="Helical" evidence="5">
    <location>
        <begin position="54"/>
        <end position="72"/>
    </location>
</feature>
<keyword evidence="3 5" id="KW-1133">Transmembrane helix</keyword>
<dbReference type="EMBL" id="FN649014">
    <property type="protein sequence ID" value="CBN75333.1"/>
    <property type="molecule type" value="Genomic_DNA"/>
</dbReference>
<keyword evidence="2 5" id="KW-0812">Transmembrane</keyword>
<evidence type="ECO:0000313" key="7">
    <source>
        <dbReference type="Proteomes" id="UP000002630"/>
    </source>
</evidence>
<dbReference type="Proteomes" id="UP000002630">
    <property type="component" value="Linkage Group LG06"/>
</dbReference>
<keyword evidence="7" id="KW-1185">Reference proteome</keyword>
<dbReference type="GO" id="GO:0016020">
    <property type="term" value="C:membrane"/>
    <property type="evidence" value="ECO:0007669"/>
    <property type="project" value="UniProtKB-SubCell"/>
</dbReference>
<sequence>MDEAFENRFTPFWQEMFFFSEIGVELNAAAVKLIFGSTEVLCAALLFTSHKFSAAIMLFGLMSAVVLTHLFLGEFAELPMPLVLCLSSLAVGFVGYSPLDQGKPKMG</sequence>
<dbReference type="Pfam" id="PF13564">
    <property type="entry name" value="DoxX_2"/>
    <property type="match status" value="1"/>
</dbReference>
<name>D8LT03_ECTSI</name>
<keyword evidence="4 5" id="KW-0472">Membrane</keyword>
<evidence type="ECO:0000313" key="6">
    <source>
        <dbReference type="EMBL" id="CBN75333.1"/>
    </source>
</evidence>
<evidence type="ECO:0000256" key="2">
    <source>
        <dbReference type="ARBA" id="ARBA00022692"/>
    </source>
</evidence>
<accession>D8LT03</accession>
<evidence type="ECO:0000256" key="3">
    <source>
        <dbReference type="ARBA" id="ARBA00022989"/>
    </source>
</evidence>